<evidence type="ECO:0000259" key="1">
    <source>
        <dbReference type="PROSITE" id="PS51819"/>
    </source>
</evidence>
<evidence type="ECO:0000313" key="2">
    <source>
        <dbReference type="EMBL" id="GGB86017.1"/>
    </source>
</evidence>
<dbReference type="Gene3D" id="3.10.180.10">
    <property type="entry name" value="2,3-Dihydroxybiphenyl 1,2-Dioxygenase, domain 1"/>
    <property type="match status" value="1"/>
</dbReference>
<comment type="caution">
    <text evidence="2">The sequence shown here is derived from an EMBL/GenBank/DDBJ whole genome shotgun (WGS) entry which is preliminary data.</text>
</comment>
<proteinExistence type="predicted"/>
<evidence type="ECO:0000313" key="3">
    <source>
        <dbReference type="Proteomes" id="UP000615760"/>
    </source>
</evidence>
<name>A0ABQ1K6Q0_9FLAO</name>
<sequence length="220" mass="25557">MKIVELELLTDDISDTEAFYESVLGLSPYHKDDKTYLFYKIGFTKLIFKKTETAITPVYHYAIDVPNNLFKASHEYIKENTKTIPVTENSDIADFSNWEAESFYFSDNNGNILEFITRYANQTYKAPPFTNECYIAVSEIGVVTKNVPDLADRLHEKYGLPFFHRQERGDKFTVMGDDEGLLIISKRGREWYPTHDKKANSFFTRLVCLHKGNTLHFAFE</sequence>
<accession>A0ABQ1K6Q0</accession>
<dbReference type="InterPro" id="IPR029068">
    <property type="entry name" value="Glyas_Bleomycin-R_OHBP_Dase"/>
</dbReference>
<gene>
    <name evidence="2" type="ORF">GCM10007424_27580</name>
</gene>
<keyword evidence="3" id="KW-1185">Reference proteome</keyword>
<dbReference type="Proteomes" id="UP000615760">
    <property type="component" value="Unassembled WGS sequence"/>
</dbReference>
<dbReference type="SUPFAM" id="SSF54593">
    <property type="entry name" value="Glyoxalase/Bleomycin resistance protein/Dihydroxybiphenyl dioxygenase"/>
    <property type="match status" value="1"/>
</dbReference>
<dbReference type="InterPro" id="IPR037523">
    <property type="entry name" value="VOC_core"/>
</dbReference>
<dbReference type="PROSITE" id="PS51819">
    <property type="entry name" value="VOC"/>
    <property type="match status" value="1"/>
</dbReference>
<protein>
    <recommendedName>
        <fullName evidence="1">VOC domain-containing protein</fullName>
    </recommendedName>
</protein>
<organism evidence="2 3">
    <name type="scientific">Flavobacterium suaedae</name>
    <dbReference type="NCBI Taxonomy" id="1767027"/>
    <lineage>
        <taxon>Bacteria</taxon>
        <taxon>Pseudomonadati</taxon>
        <taxon>Bacteroidota</taxon>
        <taxon>Flavobacteriia</taxon>
        <taxon>Flavobacteriales</taxon>
        <taxon>Flavobacteriaceae</taxon>
        <taxon>Flavobacterium</taxon>
    </lineage>
</organism>
<dbReference type="RefSeq" id="WP_188621906.1">
    <property type="nucleotide sequence ID" value="NZ_BMJE01000009.1"/>
</dbReference>
<dbReference type="EMBL" id="BMJE01000009">
    <property type="protein sequence ID" value="GGB86017.1"/>
    <property type="molecule type" value="Genomic_DNA"/>
</dbReference>
<reference evidence="3" key="1">
    <citation type="journal article" date="2019" name="Int. J. Syst. Evol. Microbiol.">
        <title>The Global Catalogue of Microorganisms (GCM) 10K type strain sequencing project: providing services to taxonomists for standard genome sequencing and annotation.</title>
        <authorList>
            <consortium name="The Broad Institute Genomics Platform"/>
            <consortium name="The Broad Institute Genome Sequencing Center for Infectious Disease"/>
            <person name="Wu L."/>
            <person name="Ma J."/>
        </authorList>
    </citation>
    <scope>NUCLEOTIDE SEQUENCE [LARGE SCALE GENOMIC DNA]</scope>
    <source>
        <strain evidence="3">CGMCC 1.15461</strain>
    </source>
</reference>
<feature type="domain" description="VOC" evidence="1">
    <location>
        <begin position="2"/>
        <end position="118"/>
    </location>
</feature>